<dbReference type="GO" id="GO:0004674">
    <property type="term" value="F:protein serine/threonine kinase activity"/>
    <property type="evidence" value="ECO:0007669"/>
    <property type="project" value="UniProtKB-KW"/>
</dbReference>
<dbReference type="NCBIfam" id="NF033483">
    <property type="entry name" value="PknB_PASTA_kin"/>
    <property type="match status" value="1"/>
</dbReference>
<evidence type="ECO:0000256" key="8">
    <source>
        <dbReference type="ARBA" id="ARBA00022968"/>
    </source>
</evidence>
<dbReference type="PROSITE" id="PS00108">
    <property type="entry name" value="PROTEIN_KINASE_ST"/>
    <property type="match status" value="1"/>
</dbReference>
<keyword evidence="15" id="KW-0812">Transmembrane</keyword>
<dbReference type="InterPro" id="IPR008271">
    <property type="entry name" value="Ser/Thr_kinase_AS"/>
</dbReference>
<evidence type="ECO:0000256" key="6">
    <source>
        <dbReference type="ARBA" id="ARBA00022777"/>
    </source>
</evidence>
<protein>
    <recommendedName>
        <fullName evidence="12">Serine/threonine-protein kinase PrkC</fullName>
        <ecNumber evidence="1">2.7.11.1</ecNumber>
    </recommendedName>
</protein>
<evidence type="ECO:0000259" key="17">
    <source>
        <dbReference type="PROSITE" id="PS51178"/>
    </source>
</evidence>
<keyword evidence="7 13" id="KW-0067">ATP-binding</keyword>
<keyword evidence="8" id="KW-0735">Signal-anchor</keyword>
<dbReference type="InterPro" id="IPR017441">
    <property type="entry name" value="Protein_kinase_ATP_BS"/>
</dbReference>
<dbReference type="InterPro" id="IPR000719">
    <property type="entry name" value="Prot_kinase_dom"/>
</dbReference>
<feature type="domain" description="PASTA" evidence="17">
    <location>
        <begin position="363"/>
        <end position="430"/>
    </location>
</feature>
<dbReference type="Gene3D" id="1.10.510.10">
    <property type="entry name" value="Transferase(Phosphotransferase) domain 1"/>
    <property type="match status" value="1"/>
</dbReference>
<dbReference type="PROSITE" id="PS51178">
    <property type="entry name" value="PASTA"/>
    <property type="match status" value="3"/>
</dbReference>
<comment type="catalytic activity">
    <reaction evidence="10">
        <text>L-seryl-[protein] + ATP = O-phospho-L-seryl-[protein] + ADP + H(+)</text>
        <dbReference type="Rhea" id="RHEA:17989"/>
        <dbReference type="Rhea" id="RHEA-COMP:9863"/>
        <dbReference type="Rhea" id="RHEA-COMP:11604"/>
        <dbReference type="ChEBI" id="CHEBI:15378"/>
        <dbReference type="ChEBI" id="CHEBI:29999"/>
        <dbReference type="ChEBI" id="CHEBI:30616"/>
        <dbReference type="ChEBI" id="CHEBI:83421"/>
        <dbReference type="ChEBI" id="CHEBI:456216"/>
        <dbReference type="EC" id="2.7.11.1"/>
    </reaction>
</comment>
<dbReference type="InterPro" id="IPR011009">
    <property type="entry name" value="Kinase-like_dom_sf"/>
</dbReference>
<accession>A0A1H0RCJ2</accession>
<evidence type="ECO:0000256" key="4">
    <source>
        <dbReference type="ARBA" id="ARBA00022679"/>
    </source>
</evidence>
<organism evidence="18 19">
    <name type="scientific">Litchfieldia salsa</name>
    <dbReference type="NCBI Taxonomy" id="930152"/>
    <lineage>
        <taxon>Bacteria</taxon>
        <taxon>Bacillati</taxon>
        <taxon>Bacillota</taxon>
        <taxon>Bacilli</taxon>
        <taxon>Bacillales</taxon>
        <taxon>Bacillaceae</taxon>
        <taxon>Litchfieldia</taxon>
    </lineage>
</organism>
<feature type="region of interest" description="Disordered" evidence="14">
    <location>
        <begin position="306"/>
        <end position="330"/>
    </location>
</feature>
<evidence type="ECO:0000256" key="13">
    <source>
        <dbReference type="PROSITE-ProRule" id="PRU10141"/>
    </source>
</evidence>
<feature type="domain" description="PASTA" evidence="17">
    <location>
        <begin position="431"/>
        <end position="496"/>
    </location>
</feature>
<evidence type="ECO:0000256" key="2">
    <source>
        <dbReference type="ARBA" id="ARBA00022527"/>
    </source>
</evidence>
<evidence type="ECO:0000256" key="12">
    <source>
        <dbReference type="ARBA" id="ARBA00070041"/>
    </source>
</evidence>
<gene>
    <name evidence="18" type="ORF">SAMN05216565_102125</name>
</gene>
<dbReference type="Gene3D" id="3.30.10.20">
    <property type="match status" value="3"/>
</dbReference>
<dbReference type="SUPFAM" id="SSF56112">
    <property type="entry name" value="Protein kinase-like (PK-like)"/>
    <property type="match status" value="1"/>
</dbReference>
<dbReference type="PROSITE" id="PS50011">
    <property type="entry name" value="PROTEIN_KINASE_DOM"/>
    <property type="match status" value="1"/>
</dbReference>
<dbReference type="PANTHER" id="PTHR43289">
    <property type="entry name" value="MITOGEN-ACTIVATED PROTEIN KINASE KINASE KINASE 20-RELATED"/>
    <property type="match status" value="1"/>
</dbReference>
<dbReference type="Proteomes" id="UP000199159">
    <property type="component" value="Unassembled WGS sequence"/>
</dbReference>
<dbReference type="STRING" id="930152.SAMN05216565_102125"/>
<feature type="domain" description="Protein kinase" evidence="16">
    <location>
        <begin position="13"/>
        <end position="273"/>
    </location>
</feature>
<keyword evidence="4" id="KW-0808">Transferase</keyword>
<dbReference type="CDD" id="cd06577">
    <property type="entry name" value="PASTA_pknB"/>
    <property type="match status" value="3"/>
</dbReference>
<keyword evidence="19" id="KW-1185">Reference proteome</keyword>
<dbReference type="AlphaFoldDB" id="A0A1H0RCJ2"/>
<dbReference type="PROSITE" id="PS00107">
    <property type="entry name" value="PROTEIN_KINASE_ATP"/>
    <property type="match status" value="1"/>
</dbReference>
<dbReference type="PANTHER" id="PTHR43289:SF34">
    <property type="entry name" value="SERINE_THREONINE-PROTEIN KINASE YBDM-RELATED"/>
    <property type="match status" value="1"/>
</dbReference>
<keyword evidence="15" id="KW-1133">Transmembrane helix</keyword>
<feature type="compositionally biased region" description="Basic and acidic residues" evidence="14">
    <location>
        <begin position="306"/>
        <end position="320"/>
    </location>
</feature>
<dbReference type="Pfam" id="PF00069">
    <property type="entry name" value="Pkinase"/>
    <property type="match status" value="1"/>
</dbReference>
<dbReference type="GO" id="GO:0007165">
    <property type="term" value="P:signal transduction"/>
    <property type="evidence" value="ECO:0007669"/>
    <property type="project" value="UniProtKB-ARBA"/>
</dbReference>
<dbReference type="GO" id="GO:0005524">
    <property type="term" value="F:ATP binding"/>
    <property type="evidence" value="ECO:0007669"/>
    <property type="project" value="UniProtKB-UniRule"/>
</dbReference>
<proteinExistence type="predicted"/>
<feature type="domain" description="PASTA" evidence="17">
    <location>
        <begin position="497"/>
        <end position="563"/>
    </location>
</feature>
<keyword evidence="3" id="KW-0309">Germination</keyword>
<evidence type="ECO:0000256" key="10">
    <source>
        <dbReference type="ARBA" id="ARBA00048679"/>
    </source>
</evidence>
<feature type="transmembrane region" description="Helical" evidence="15">
    <location>
        <begin position="336"/>
        <end position="362"/>
    </location>
</feature>
<dbReference type="CDD" id="cd14014">
    <property type="entry name" value="STKc_PknB_like"/>
    <property type="match status" value="1"/>
</dbReference>
<keyword evidence="2 18" id="KW-0723">Serine/threonine-protein kinase</keyword>
<evidence type="ECO:0000313" key="18">
    <source>
        <dbReference type="EMBL" id="SDP26638.1"/>
    </source>
</evidence>
<name>A0A1H0RCJ2_9BACI</name>
<reference evidence="19" key="1">
    <citation type="submission" date="2016-10" db="EMBL/GenBank/DDBJ databases">
        <authorList>
            <person name="Varghese N."/>
            <person name="Submissions S."/>
        </authorList>
    </citation>
    <scope>NUCLEOTIDE SEQUENCE [LARGE SCALE GENOMIC DNA]</scope>
    <source>
        <strain evidence="19">IBRC-M10078</strain>
    </source>
</reference>
<evidence type="ECO:0000256" key="3">
    <source>
        <dbReference type="ARBA" id="ARBA00022544"/>
    </source>
</evidence>
<dbReference type="SMART" id="SM00740">
    <property type="entry name" value="PASTA"/>
    <property type="match status" value="3"/>
</dbReference>
<comment type="catalytic activity">
    <reaction evidence="9">
        <text>L-threonyl-[protein] + ATP = O-phospho-L-threonyl-[protein] + ADP + H(+)</text>
        <dbReference type="Rhea" id="RHEA:46608"/>
        <dbReference type="Rhea" id="RHEA-COMP:11060"/>
        <dbReference type="Rhea" id="RHEA-COMP:11605"/>
        <dbReference type="ChEBI" id="CHEBI:15378"/>
        <dbReference type="ChEBI" id="CHEBI:30013"/>
        <dbReference type="ChEBI" id="CHEBI:30616"/>
        <dbReference type="ChEBI" id="CHEBI:61977"/>
        <dbReference type="ChEBI" id="CHEBI:456216"/>
        <dbReference type="EC" id="2.7.11.1"/>
    </reaction>
</comment>
<dbReference type="Gene3D" id="3.30.200.20">
    <property type="entry name" value="Phosphorylase Kinase, domain 1"/>
    <property type="match status" value="1"/>
</dbReference>
<dbReference type="GO" id="GO:0071224">
    <property type="term" value="P:cellular response to peptidoglycan"/>
    <property type="evidence" value="ECO:0007669"/>
    <property type="project" value="UniProtKB-ARBA"/>
</dbReference>
<keyword evidence="5 13" id="KW-0547">Nucleotide-binding</keyword>
<evidence type="ECO:0000256" key="9">
    <source>
        <dbReference type="ARBA" id="ARBA00047899"/>
    </source>
</evidence>
<comment type="subcellular location">
    <subcellularLocation>
        <location evidence="11">Spore membrane</location>
        <topology evidence="11">Single-pass type II membrane protein</topology>
    </subcellularLocation>
</comment>
<dbReference type="SMART" id="SM00220">
    <property type="entry name" value="S_TKc"/>
    <property type="match status" value="1"/>
</dbReference>
<keyword evidence="15" id="KW-0472">Membrane</keyword>
<dbReference type="EMBL" id="FNJU01000002">
    <property type="protein sequence ID" value="SDP26638.1"/>
    <property type="molecule type" value="Genomic_DNA"/>
</dbReference>
<sequence>MGMLIGRRLSGRYKILEVIGGGGMANVYLARDVILERDVAIKILRLDFSNDEELIKRFRREAHSATSLAHPNVVSIFDVGEENDIYYIVMEYVPGKTLKQYIQKYAPLDSKEALEIIQQLTSAIAHAHNNHIVHRDIKPQNILVDNDGTVKVTDFGIAVALSSTTITQTNSVLGSVHYLSPEQARGGMATNKSDIYSLGIVLFELLTGRVPFDGESAVSIALKHLQSETPSPKRWNPSIPQSVENIILKATAKDPFHRYGTVEEMEEDIRTAFSPSRMNEERFATPEDNEVTKAIPIIRNEPIDHNETVVRKNMADKNEPNKNQNKPKPRKKKNKLFVILLTVFLLISAAAVSSVTIIPYLLLPKEVVIPDLTNMEYEEALNELVELKLKIEDPIEQSHEEIAEGFVIKTVPKANSTVREGSSVTIYESTGKEKEEFGQYEGLDIEEVKGRLKEYISINIERIHHESDPGTIISQSIKEGEMVVPSETEVTFEVSEGPPKIELSRLIGWTKESVDEYTSKNELNVNSDEQYSDDVAKGTVISQSPEPGTELNRKDTIEVVYSLGMEEKKPKEKKVEISIPYNPSEEGTPQQVVLNIEDAEHSLSEVYESFEITQPETRTITFLVPYGKNARYLLIIDGIPVDNREIPYEDG</sequence>
<evidence type="ECO:0000313" key="19">
    <source>
        <dbReference type="Proteomes" id="UP000199159"/>
    </source>
</evidence>
<evidence type="ECO:0000256" key="7">
    <source>
        <dbReference type="ARBA" id="ARBA00022840"/>
    </source>
</evidence>
<evidence type="ECO:0000259" key="16">
    <source>
        <dbReference type="PROSITE" id="PS50011"/>
    </source>
</evidence>
<evidence type="ECO:0000256" key="11">
    <source>
        <dbReference type="ARBA" id="ARBA00060432"/>
    </source>
</evidence>
<dbReference type="Pfam" id="PF03793">
    <property type="entry name" value="PASTA"/>
    <property type="match status" value="3"/>
</dbReference>
<feature type="binding site" evidence="13">
    <location>
        <position position="42"/>
    </location>
    <ligand>
        <name>ATP</name>
        <dbReference type="ChEBI" id="CHEBI:30616"/>
    </ligand>
</feature>
<dbReference type="FunFam" id="3.30.200.20:FF:000035">
    <property type="entry name" value="Serine/threonine protein kinase Stk1"/>
    <property type="match status" value="1"/>
</dbReference>
<dbReference type="Gene3D" id="2.60.40.2560">
    <property type="match status" value="1"/>
</dbReference>
<dbReference type="EC" id="2.7.11.1" evidence="1"/>
<evidence type="ECO:0000256" key="15">
    <source>
        <dbReference type="SAM" id="Phobius"/>
    </source>
</evidence>
<evidence type="ECO:0000256" key="5">
    <source>
        <dbReference type="ARBA" id="ARBA00022741"/>
    </source>
</evidence>
<evidence type="ECO:0000256" key="14">
    <source>
        <dbReference type="SAM" id="MobiDB-lite"/>
    </source>
</evidence>
<dbReference type="InterPro" id="IPR005543">
    <property type="entry name" value="PASTA_dom"/>
</dbReference>
<dbReference type="FunFam" id="1.10.510.10:FF:000021">
    <property type="entry name" value="Serine/threonine protein kinase"/>
    <property type="match status" value="1"/>
</dbReference>
<keyword evidence="6 18" id="KW-0418">Kinase</keyword>
<dbReference type="GO" id="GO:0009847">
    <property type="term" value="P:spore germination"/>
    <property type="evidence" value="ECO:0007669"/>
    <property type="project" value="UniProtKB-ARBA"/>
</dbReference>
<evidence type="ECO:0000256" key="1">
    <source>
        <dbReference type="ARBA" id="ARBA00012513"/>
    </source>
</evidence>